<reference evidence="2 3" key="1">
    <citation type="submission" date="2017-09" db="EMBL/GenBank/DDBJ databases">
        <title>Depth-based differentiation of microbial function through sediment-hosted aquifers and enrichment of novel symbionts in the deep terrestrial subsurface.</title>
        <authorList>
            <person name="Probst A.J."/>
            <person name="Ladd B."/>
            <person name="Jarett J.K."/>
            <person name="Geller-Mcgrath D.E."/>
            <person name="Sieber C.M."/>
            <person name="Emerson J.B."/>
            <person name="Anantharaman K."/>
            <person name="Thomas B.C."/>
            <person name="Malmstrom R."/>
            <person name="Stieglmeier M."/>
            <person name="Klingl A."/>
            <person name="Woyke T."/>
            <person name="Ryan C.M."/>
            <person name="Banfield J.F."/>
        </authorList>
    </citation>
    <scope>NUCLEOTIDE SEQUENCE [LARGE SCALE GENOMIC DNA]</scope>
    <source>
        <strain evidence="2">CG11_big_fil_rev_8_21_14_0_20_39_10</strain>
    </source>
</reference>
<comment type="caution">
    <text evidence="2">The sequence shown here is derived from an EMBL/GenBank/DDBJ whole genome shotgun (WGS) entry which is preliminary data.</text>
</comment>
<accession>A0A2M6K7W6</accession>
<proteinExistence type="predicted"/>
<dbReference type="InterPro" id="IPR047655">
    <property type="entry name" value="Transpos_IS630-like"/>
</dbReference>
<evidence type="ECO:0000313" key="3">
    <source>
        <dbReference type="Proteomes" id="UP000230869"/>
    </source>
</evidence>
<dbReference type="AlphaFoldDB" id="A0A2M6K7W6"/>
<dbReference type="InterPro" id="IPR036397">
    <property type="entry name" value="RNaseH_sf"/>
</dbReference>
<dbReference type="Gene3D" id="3.30.420.10">
    <property type="entry name" value="Ribonuclease H-like superfamily/Ribonuclease H"/>
    <property type="match status" value="1"/>
</dbReference>
<feature type="domain" description="Tc1-like transposase DDE" evidence="1">
    <location>
        <begin position="2"/>
        <end position="140"/>
    </location>
</feature>
<sequence>MNLNQETKTKNVWYRQGEEPIIEAKRKGESANFYGALNMKTGQCVAREVDRQNSLTTIGFLKELLKIYQNRKIFLIWDGAGWHKSKEIRQFLSEINQGETKLELFNFPPYSPEFNPQEHVWKALRQKITHNRLEKDFSALIKICLKFLNNNDFGSIKFEKLFGEHFK</sequence>
<organism evidence="2 3">
    <name type="scientific">Candidatus Falkowbacteria bacterium CG11_big_fil_rev_8_21_14_0_20_39_10</name>
    <dbReference type="NCBI Taxonomy" id="1974570"/>
    <lineage>
        <taxon>Bacteria</taxon>
        <taxon>Candidatus Falkowiibacteriota</taxon>
    </lineage>
</organism>
<dbReference type="NCBIfam" id="NF033545">
    <property type="entry name" value="transpos_IS630"/>
    <property type="match status" value="1"/>
</dbReference>
<dbReference type="SUPFAM" id="SSF53098">
    <property type="entry name" value="Ribonuclease H-like"/>
    <property type="match status" value="1"/>
</dbReference>
<evidence type="ECO:0000313" key="2">
    <source>
        <dbReference type="EMBL" id="PIR12750.1"/>
    </source>
</evidence>
<dbReference type="InterPro" id="IPR038717">
    <property type="entry name" value="Tc1-like_DDE_dom"/>
</dbReference>
<dbReference type="Pfam" id="PF13358">
    <property type="entry name" value="DDE_3"/>
    <property type="match status" value="1"/>
</dbReference>
<dbReference type="InterPro" id="IPR012337">
    <property type="entry name" value="RNaseH-like_sf"/>
</dbReference>
<dbReference type="Proteomes" id="UP000230869">
    <property type="component" value="Unassembled WGS sequence"/>
</dbReference>
<gene>
    <name evidence="2" type="ORF">COV49_04435</name>
</gene>
<evidence type="ECO:0000259" key="1">
    <source>
        <dbReference type="Pfam" id="PF13358"/>
    </source>
</evidence>
<dbReference type="GO" id="GO:0003676">
    <property type="term" value="F:nucleic acid binding"/>
    <property type="evidence" value="ECO:0007669"/>
    <property type="project" value="InterPro"/>
</dbReference>
<dbReference type="EMBL" id="PCWW01000073">
    <property type="protein sequence ID" value="PIR12750.1"/>
    <property type="molecule type" value="Genomic_DNA"/>
</dbReference>
<protein>
    <recommendedName>
        <fullName evidence="1">Tc1-like transposase DDE domain-containing protein</fullName>
    </recommendedName>
</protein>
<name>A0A2M6K7W6_9BACT</name>